<accession>A0A2M8QA71</accession>
<dbReference type="InterPro" id="IPR057727">
    <property type="entry name" value="WCX_dom"/>
</dbReference>
<dbReference type="InterPro" id="IPR027417">
    <property type="entry name" value="P-loop_NTPase"/>
</dbReference>
<protein>
    <recommendedName>
        <fullName evidence="1">WCX domain-containing protein</fullName>
    </recommendedName>
</protein>
<comment type="caution">
    <text evidence="2">The sequence shown here is derived from an EMBL/GenBank/DDBJ whole genome shotgun (WGS) entry which is preliminary data.</text>
</comment>
<sequence>WPALLEAPTGAGKTEAIVLAWLWRRRYAGDEIRKQTPRRLVYCLPMRVLVEQTEERVRRWHATAQLEEYNDGRLTLRLWTSGLGEIQRWVMQYGSHAQVLAPESLRRAVAEEARKTAALYAGK</sequence>
<dbReference type="AlphaFoldDB" id="A0A2M8QA71"/>
<feature type="non-terminal residue" evidence="2">
    <location>
        <position position="1"/>
    </location>
</feature>
<dbReference type="SUPFAM" id="SSF52540">
    <property type="entry name" value="P-loop containing nucleoside triphosphate hydrolases"/>
    <property type="match status" value="1"/>
</dbReference>
<dbReference type="EMBL" id="PGTN01000107">
    <property type="protein sequence ID" value="PJF46707.1"/>
    <property type="molecule type" value="Genomic_DNA"/>
</dbReference>
<dbReference type="Pfam" id="PF25583">
    <property type="entry name" value="WCX"/>
    <property type="match status" value="1"/>
</dbReference>
<reference evidence="2 3" key="1">
    <citation type="submission" date="2017-11" db="EMBL/GenBank/DDBJ databases">
        <title>Evolution of Phototrophy in the Chloroflexi Phylum Driven by Horizontal Gene Transfer.</title>
        <authorList>
            <person name="Ward L.M."/>
            <person name="Hemp J."/>
            <person name="Shih P.M."/>
            <person name="Mcglynn S.E."/>
            <person name="Fischer W."/>
        </authorList>
    </citation>
    <scope>NUCLEOTIDE SEQUENCE [LARGE SCALE GENOMIC DNA]</scope>
    <source>
        <strain evidence="2">JP3_7</strain>
    </source>
</reference>
<name>A0A2M8QA71_9CHLR</name>
<organism evidence="2 3">
    <name type="scientific">Candidatus Thermofonsia Clade 3 bacterium</name>
    <dbReference type="NCBI Taxonomy" id="2364212"/>
    <lineage>
        <taxon>Bacteria</taxon>
        <taxon>Bacillati</taxon>
        <taxon>Chloroflexota</taxon>
        <taxon>Candidatus Thermofontia</taxon>
        <taxon>Candidatus Thermofonsia Clade 3</taxon>
    </lineage>
</organism>
<evidence type="ECO:0000259" key="1">
    <source>
        <dbReference type="Pfam" id="PF25583"/>
    </source>
</evidence>
<dbReference type="Proteomes" id="UP000230790">
    <property type="component" value="Unassembled WGS sequence"/>
</dbReference>
<proteinExistence type="predicted"/>
<gene>
    <name evidence="2" type="ORF">CUN48_12455</name>
</gene>
<feature type="domain" description="WCX" evidence="1">
    <location>
        <begin position="52"/>
        <end position="117"/>
    </location>
</feature>
<dbReference type="GO" id="GO:0005524">
    <property type="term" value="F:ATP binding"/>
    <property type="evidence" value="ECO:0007669"/>
    <property type="project" value="InterPro"/>
</dbReference>
<evidence type="ECO:0000313" key="3">
    <source>
        <dbReference type="Proteomes" id="UP000230790"/>
    </source>
</evidence>
<dbReference type="GO" id="GO:0003676">
    <property type="term" value="F:nucleic acid binding"/>
    <property type="evidence" value="ECO:0007669"/>
    <property type="project" value="InterPro"/>
</dbReference>
<evidence type="ECO:0000313" key="2">
    <source>
        <dbReference type="EMBL" id="PJF46707.1"/>
    </source>
</evidence>
<dbReference type="Gene3D" id="3.40.50.300">
    <property type="entry name" value="P-loop containing nucleotide triphosphate hydrolases"/>
    <property type="match status" value="1"/>
</dbReference>